<dbReference type="InterPro" id="IPR008978">
    <property type="entry name" value="HSP20-like_chaperone"/>
</dbReference>
<sequence>MDQRWKTKNEREKAPASLETATSVELRPSIEWTSTPTAHILRVRIPGFTKEDVRVLIDSSGRLKVTGKKTTSEAEEFLSESFELPQDSDSDKITGWYEDDCISLIIPKKPTESISSRIGVLVDGRSRPRGGRGDGEKTNPSEKKRISWGQGFQEVLSKHGLLEKLNRNKKIIAVAVSAFALGFYMSRKLRSRA</sequence>
<feature type="region of interest" description="Disordered" evidence="4">
    <location>
        <begin position="123"/>
        <end position="144"/>
    </location>
</feature>
<name>A0A7I8J809_SPIIN</name>
<dbReference type="InterPro" id="IPR007052">
    <property type="entry name" value="CS_dom"/>
</dbReference>
<keyword evidence="1" id="KW-0346">Stress response</keyword>
<evidence type="ECO:0000259" key="5">
    <source>
        <dbReference type="PROSITE" id="PS01031"/>
    </source>
</evidence>
<dbReference type="PROSITE" id="PS01031">
    <property type="entry name" value="SHSP"/>
    <property type="match status" value="1"/>
</dbReference>
<evidence type="ECO:0000256" key="1">
    <source>
        <dbReference type="ARBA" id="ARBA00023016"/>
    </source>
</evidence>
<dbReference type="Pfam" id="PF00011">
    <property type="entry name" value="HSP20"/>
    <property type="match status" value="1"/>
</dbReference>
<dbReference type="SUPFAM" id="SSF49764">
    <property type="entry name" value="HSP20-like chaperones"/>
    <property type="match status" value="1"/>
</dbReference>
<gene>
    <name evidence="7" type="ORF">SI7747_09012603</name>
</gene>
<dbReference type="InterPro" id="IPR002068">
    <property type="entry name" value="A-crystallin/Hsp20_dom"/>
</dbReference>
<evidence type="ECO:0000256" key="3">
    <source>
        <dbReference type="RuleBase" id="RU003616"/>
    </source>
</evidence>
<dbReference type="InterPro" id="IPR031107">
    <property type="entry name" value="Small_HSP"/>
</dbReference>
<organism evidence="7">
    <name type="scientific">Spirodela intermedia</name>
    <name type="common">Intermediate duckweed</name>
    <dbReference type="NCBI Taxonomy" id="51605"/>
    <lineage>
        <taxon>Eukaryota</taxon>
        <taxon>Viridiplantae</taxon>
        <taxon>Streptophyta</taxon>
        <taxon>Embryophyta</taxon>
        <taxon>Tracheophyta</taxon>
        <taxon>Spermatophyta</taxon>
        <taxon>Magnoliopsida</taxon>
        <taxon>Liliopsida</taxon>
        <taxon>Araceae</taxon>
        <taxon>Lemnoideae</taxon>
        <taxon>Spirodela</taxon>
    </lineage>
</organism>
<evidence type="ECO:0000313" key="7">
    <source>
        <dbReference type="EMBL" id="CAA2626917.1"/>
    </source>
</evidence>
<comment type="similarity">
    <text evidence="2 3">Belongs to the small heat shock protein (HSP20) family.</text>
</comment>
<feature type="domain" description="SHSP" evidence="5">
    <location>
        <begin position="21"/>
        <end position="123"/>
    </location>
</feature>
<feature type="region of interest" description="Disordered" evidence="4">
    <location>
        <begin position="1"/>
        <end position="22"/>
    </location>
</feature>
<accession>A0A7I8J809</accession>
<feature type="domain" description="CS" evidence="6">
    <location>
        <begin position="25"/>
        <end position="119"/>
    </location>
</feature>
<evidence type="ECO:0000256" key="2">
    <source>
        <dbReference type="PROSITE-ProRule" id="PRU00285"/>
    </source>
</evidence>
<dbReference type="Proteomes" id="UP001189122">
    <property type="component" value="Unassembled WGS sequence"/>
</dbReference>
<evidence type="ECO:0000313" key="8">
    <source>
        <dbReference type="Proteomes" id="UP001189122"/>
    </source>
</evidence>
<dbReference type="AlphaFoldDB" id="A0A7I8J809"/>
<dbReference type="EMBL" id="LR743596">
    <property type="protein sequence ID" value="CAA2626917.1"/>
    <property type="molecule type" value="Genomic_DNA"/>
</dbReference>
<keyword evidence="8" id="KW-1185">Reference proteome</keyword>
<evidence type="ECO:0000259" key="6">
    <source>
        <dbReference type="PROSITE" id="PS51203"/>
    </source>
</evidence>
<reference evidence="7 8" key="1">
    <citation type="submission" date="2019-12" db="EMBL/GenBank/DDBJ databases">
        <authorList>
            <person name="Scholz U."/>
            <person name="Mascher M."/>
            <person name="Fiebig A."/>
        </authorList>
    </citation>
    <scope>NUCLEOTIDE SEQUENCE</scope>
</reference>
<feature type="compositionally biased region" description="Basic and acidic residues" evidence="4">
    <location>
        <begin position="131"/>
        <end position="144"/>
    </location>
</feature>
<dbReference type="PANTHER" id="PTHR11527">
    <property type="entry name" value="HEAT-SHOCK PROTEIN 20 FAMILY MEMBER"/>
    <property type="match status" value="1"/>
</dbReference>
<proteinExistence type="inferred from homology"/>
<dbReference type="EMBL" id="CACRZD030000009">
    <property type="protein sequence ID" value="CAA6666214.1"/>
    <property type="molecule type" value="Genomic_DNA"/>
</dbReference>
<evidence type="ECO:0000256" key="4">
    <source>
        <dbReference type="SAM" id="MobiDB-lite"/>
    </source>
</evidence>
<dbReference type="PROSITE" id="PS51203">
    <property type="entry name" value="CS"/>
    <property type="match status" value="1"/>
</dbReference>
<feature type="compositionally biased region" description="Basic and acidic residues" evidence="4">
    <location>
        <begin position="1"/>
        <end position="14"/>
    </location>
</feature>
<protein>
    <submittedName>
        <fullName evidence="7">Uncharacterized protein</fullName>
    </submittedName>
</protein>
<dbReference type="Gene3D" id="2.60.40.790">
    <property type="match status" value="1"/>
</dbReference>